<dbReference type="PATRIC" id="fig|449659.4.peg.952"/>
<protein>
    <submittedName>
        <fullName evidence="6">Beta-phosphoglucomutase glucose-1-phosphate phosphodismutase</fullName>
    </submittedName>
</protein>
<dbReference type="GO" id="GO:0008801">
    <property type="term" value="F:beta-phosphoglucomutase activity"/>
    <property type="evidence" value="ECO:0007669"/>
    <property type="project" value="InterPro"/>
</dbReference>
<dbReference type="AlphaFoldDB" id="A0A0R2L3A5"/>
<feature type="binding site" evidence="4">
    <location>
        <position position="9"/>
    </location>
    <ligand>
        <name>Mg(2+)</name>
        <dbReference type="ChEBI" id="CHEBI:18420"/>
    </ligand>
</feature>
<dbReference type="InterPro" id="IPR010972">
    <property type="entry name" value="Beta-PGM"/>
</dbReference>
<dbReference type="InterPro" id="IPR010976">
    <property type="entry name" value="B-phosphoglucomutase_hydrolase"/>
</dbReference>
<feature type="binding site" evidence="4">
    <location>
        <position position="170"/>
    </location>
    <ligand>
        <name>Mg(2+)</name>
        <dbReference type="ChEBI" id="CHEBI:18420"/>
    </ligand>
</feature>
<gene>
    <name evidence="6" type="ORF">IV66_GL000946</name>
</gene>
<sequence>MKGVLFDLDGILTDTAKFHFAAWSRLAQEELGVILPAEFESELKGVSRVDSLVRIMDYAGIMNNYSPAEIKKLANKKNDYYVKAISSLTRADILPGITEFLDELTEHQVACAIASASKNAPLILKNLGLSDYFAAIADPAKVAHGKPAPDIFLAAADTLGIDPKECVGIEDAVAGVTAIKASGALAIGVGDTQELKEADIVVPTTNELDYKLLTQTFAEKY</sequence>
<comment type="caution">
    <text evidence="6">The sequence shown here is derived from an EMBL/GenBank/DDBJ whole genome shotgun (WGS) entry which is preliminary data.</text>
</comment>
<keyword evidence="4" id="KW-0479">Metal-binding</keyword>
<dbReference type="Gene3D" id="3.40.50.1000">
    <property type="entry name" value="HAD superfamily/HAD-like"/>
    <property type="match status" value="1"/>
</dbReference>
<dbReference type="GO" id="GO:0000287">
    <property type="term" value="F:magnesium ion binding"/>
    <property type="evidence" value="ECO:0007669"/>
    <property type="project" value="InterPro"/>
</dbReference>
<keyword evidence="7" id="KW-1185">Reference proteome</keyword>
<dbReference type="PANTHER" id="PTHR18901:SF38">
    <property type="entry name" value="PSEUDOURIDINE-5'-PHOSPHATASE"/>
    <property type="match status" value="1"/>
</dbReference>
<feature type="binding site" evidence="3">
    <location>
        <position position="146"/>
    </location>
    <ligand>
        <name>substrate</name>
    </ligand>
</feature>
<dbReference type="NCBIfam" id="TIGR01990">
    <property type="entry name" value="bPGM"/>
    <property type="match status" value="1"/>
</dbReference>
<dbReference type="NCBIfam" id="TIGR01509">
    <property type="entry name" value="HAD-SF-IA-v3"/>
    <property type="match status" value="1"/>
</dbReference>
<evidence type="ECO:0000313" key="6">
    <source>
        <dbReference type="EMBL" id="KRN95920.1"/>
    </source>
</evidence>
<feature type="binding site" evidence="3">
    <location>
        <begin position="115"/>
        <end position="119"/>
    </location>
    <ligand>
        <name>substrate</name>
    </ligand>
</feature>
<dbReference type="Gene3D" id="1.10.150.240">
    <property type="entry name" value="Putative phosphatase, domain 2"/>
    <property type="match status" value="1"/>
</dbReference>
<evidence type="ECO:0000256" key="4">
    <source>
        <dbReference type="PIRSR" id="PIRSR610972-3"/>
    </source>
</evidence>
<evidence type="ECO:0000313" key="7">
    <source>
        <dbReference type="Proteomes" id="UP000051886"/>
    </source>
</evidence>
<dbReference type="Proteomes" id="UP000051886">
    <property type="component" value="Unassembled WGS sequence"/>
</dbReference>
<feature type="binding site" evidence="4">
    <location>
        <position position="7"/>
    </location>
    <ligand>
        <name>Mg(2+)</name>
        <dbReference type="ChEBI" id="CHEBI:18420"/>
    </ligand>
</feature>
<reference evidence="6 7" key="1">
    <citation type="journal article" date="2015" name="Genome Announc.">
        <title>Expanding the biotechnology potential of lactobacilli through comparative genomics of 213 strains and associated genera.</title>
        <authorList>
            <person name="Sun Z."/>
            <person name="Harris H.M."/>
            <person name="McCann A."/>
            <person name="Guo C."/>
            <person name="Argimon S."/>
            <person name="Zhang W."/>
            <person name="Yang X."/>
            <person name="Jeffery I.B."/>
            <person name="Cooney J.C."/>
            <person name="Kagawa T.F."/>
            <person name="Liu W."/>
            <person name="Song Y."/>
            <person name="Salvetti E."/>
            <person name="Wrobel A."/>
            <person name="Rasinkangas P."/>
            <person name="Parkhill J."/>
            <person name="Rea M.C."/>
            <person name="O'Sullivan O."/>
            <person name="Ritari J."/>
            <person name="Douillard F.P."/>
            <person name="Paul Ross R."/>
            <person name="Yang R."/>
            <person name="Briner A.E."/>
            <person name="Felis G.E."/>
            <person name="de Vos W.M."/>
            <person name="Barrangou R."/>
            <person name="Klaenhammer T.R."/>
            <person name="Caufield P.W."/>
            <person name="Cui Y."/>
            <person name="Zhang H."/>
            <person name="O'Toole P.W."/>
        </authorList>
    </citation>
    <scope>NUCLEOTIDE SEQUENCE [LARGE SCALE GENOMIC DNA]</scope>
    <source>
        <strain evidence="6 7">NBRC 103219</strain>
    </source>
</reference>
<dbReference type="InterPro" id="IPR023198">
    <property type="entry name" value="PGP-like_dom2"/>
</dbReference>
<dbReference type="CDD" id="cd02598">
    <property type="entry name" value="HAD_BPGM"/>
    <property type="match status" value="1"/>
</dbReference>
<feature type="active site" description="Nucleophile" evidence="2">
    <location>
        <position position="7"/>
    </location>
</feature>
<feature type="site" description="Important for catalytic activity and assists the phosphoryl transfer reaction to Asp8 by balancing charge and orienting the reacting groups" evidence="5">
    <location>
        <position position="146"/>
    </location>
</feature>
<dbReference type="PANTHER" id="PTHR18901">
    <property type="entry name" value="2-DEOXYGLUCOSE-6-PHOSPHATE PHOSPHATASE 2"/>
    <property type="match status" value="1"/>
</dbReference>
<dbReference type="NCBIfam" id="TIGR02009">
    <property type="entry name" value="PGMB-YQAB-SF"/>
    <property type="match status" value="1"/>
</dbReference>
<feature type="binding site" evidence="3">
    <location>
        <begin position="43"/>
        <end position="48"/>
    </location>
    <ligand>
        <name>substrate</name>
    </ligand>
</feature>
<feature type="binding site" evidence="3">
    <location>
        <position position="51"/>
    </location>
    <ligand>
        <name>substrate</name>
    </ligand>
</feature>
<dbReference type="GO" id="GO:0005975">
    <property type="term" value="P:carbohydrate metabolic process"/>
    <property type="evidence" value="ECO:0007669"/>
    <property type="project" value="InterPro"/>
</dbReference>
<feature type="binding site" evidence="3">
    <location>
        <begin position="7"/>
        <end position="9"/>
    </location>
    <ligand>
        <name>substrate</name>
    </ligand>
</feature>
<proteinExistence type="inferred from homology"/>
<dbReference type="OrthoDB" id="9797743at2"/>
<dbReference type="STRING" id="449659.IV66_GL000946"/>
<evidence type="ECO:0000256" key="2">
    <source>
        <dbReference type="PIRSR" id="PIRSR610972-1"/>
    </source>
</evidence>
<dbReference type="InterPro" id="IPR023214">
    <property type="entry name" value="HAD_sf"/>
</dbReference>
<dbReference type="SFLD" id="SFLDS00003">
    <property type="entry name" value="Haloacid_Dehalogenase"/>
    <property type="match status" value="1"/>
</dbReference>
<feature type="active site" description="Proton donor/acceptor" evidence="2">
    <location>
        <position position="9"/>
    </location>
</feature>
<comment type="cofactor">
    <cofactor evidence="4">
        <name>Mg(2+)</name>
        <dbReference type="ChEBI" id="CHEBI:18420"/>
    </cofactor>
    <text evidence="4">Binds 2 magnesium ions per subunit.</text>
</comment>
<dbReference type="EMBL" id="JQCN01000069">
    <property type="protein sequence ID" value="KRN95920.1"/>
    <property type="molecule type" value="Genomic_DNA"/>
</dbReference>
<name>A0A0R2L3A5_9LACO</name>
<keyword evidence="4" id="KW-0460">Magnesium</keyword>
<feature type="binding site" evidence="3">
    <location>
        <position position="77"/>
    </location>
    <ligand>
        <name>substrate</name>
    </ligand>
</feature>
<dbReference type="SUPFAM" id="SSF56784">
    <property type="entry name" value="HAD-like"/>
    <property type="match status" value="1"/>
</dbReference>
<evidence type="ECO:0000256" key="3">
    <source>
        <dbReference type="PIRSR" id="PIRSR610972-2"/>
    </source>
</evidence>
<accession>A0A0R2L3A5</accession>
<dbReference type="InterPro" id="IPR006439">
    <property type="entry name" value="HAD-SF_hydro_IA"/>
</dbReference>
<feature type="binding site" evidence="4">
    <location>
        <position position="171"/>
    </location>
    <ligand>
        <name>Mg(2+)</name>
        <dbReference type="ChEBI" id="CHEBI:18420"/>
    </ligand>
</feature>
<dbReference type="SFLD" id="SFLDG01135">
    <property type="entry name" value="C1.5.6:_HAD__Beta-PGM__Phospha"/>
    <property type="match status" value="1"/>
</dbReference>
<dbReference type="Pfam" id="PF00702">
    <property type="entry name" value="Hydrolase"/>
    <property type="match status" value="1"/>
</dbReference>
<comment type="similarity">
    <text evidence="1">Belongs to the HAD-like hydrolase superfamily. CbbY/CbbZ/Gph/YieH family.</text>
</comment>
<feature type="binding site" evidence="3">
    <location>
        <position position="23"/>
    </location>
    <ligand>
        <name>substrate</name>
    </ligand>
</feature>
<evidence type="ECO:0000256" key="5">
    <source>
        <dbReference type="PIRSR" id="PIRSR610972-4"/>
    </source>
</evidence>
<feature type="site" description="Important for catalytic activity and assists the phosphoryl transfer reaction to Asp8 by balancing charge and orienting the reacting groups" evidence="5">
    <location>
        <position position="115"/>
    </location>
</feature>
<evidence type="ECO:0000256" key="1">
    <source>
        <dbReference type="ARBA" id="ARBA00006171"/>
    </source>
</evidence>
<dbReference type="SFLD" id="SFLDG01129">
    <property type="entry name" value="C1.5:_HAD__Beta-PGM__Phosphata"/>
    <property type="match status" value="1"/>
</dbReference>
<dbReference type="InterPro" id="IPR036412">
    <property type="entry name" value="HAD-like_sf"/>
</dbReference>
<dbReference type="RefSeq" id="WP_017867850.1">
    <property type="nucleotide sequence ID" value="NZ_BJYB01000005.1"/>
</dbReference>
<organism evidence="6 7">
    <name type="scientific">Ligilactobacillus pobuzihii</name>
    <dbReference type="NCBI Taxonomy" id="449659"/>
    <lineage>
        <taxon>Bacteria</taxon>
        <taxon>Bacillati</taxon>
        <taxon>Bacillota</taxon>
        <taxon>Bacilli</taxon>
        <taxon>Lactobacillales</taxon>
        <taxon>Lactobacillaceae</taxon>
        <taxon>Ligilactobacillus</taxon>
    </lineage>
</organism>